<dbReference type="PROSITE" id="PS00211">
    <property type="entry name" value="ABC_TRANSPORTER_1"/>
    <property type="match status" value="1"/>
</dbReference>
<keyword evidence="3" id="KW-0813">Transport</keyword>
<dbReference type="PANTHER" id="PTHR43297:SF2">
    <property type="entry name" value="DIPEPTIDE TRANSPORT ATP-BINDING PROTEIN DPPD"/>
    <property type="match status" value="1"/>
</dbReference>
<dbReference type="RefSeq" id="WP_390250227.1">
    <property type="nucleotide sequence ID" value="NZ_JBHSDT010000004.1"/>
</dbReference>
<dbReference type="InterPro" id="IPR003439">
    <property type="entry name" value="ABC_transporter-like_ATP-bd"/>
</dbReference>
<dbReference type="Proteomes" id="UP001595882">
    <property type="component" value="Unassembled WGS sequence"/>
</dbReference>
<evidence type="ECO:0000259" key="8">
    <source>
        <dbReference type="PROSITE" id="PS50893"/>
    </source>
</evidence>
<evidence type="ECO:0000256" key="1">
    <source>
        <dbReference type="ARBA" id="ARBA00004202"/>
    </source>
</evidence>
<dbReference type="InterPro" id="IPR013563">
    <property type="entry name" value="Oligopep_ABC_C"/>
</dbReference>
<name>A0ABV8WUA0_9BACI</name>
<dbReference type="CDD" id="cd03257">
    <property type="entry name" value="ABC_NikE_OppD_transporters"/>
    <property type="match status" value="1"/>
</dbReference>
<organism evidence="9 10">
    <name type="scientific">Gracilibacillus xinjiangensis</name>
    <dbReference type="NCBI Taxonomy" id="1193282"/>
    <lineage>
        <taxon>Bacteria</taxon>
        <taxon>Bacillati</taxon>
        <taxon>Bacillota</taxon>
        <taxon>Bacilli</taxon>
        <taxon>Bacillales</taxon>
        <taxon>Bacillaceae</taxon>
        <taxon>Gracilibacillus</taxon>
    </lineage>
</organism>
<evidence type="ECO:0000256" key="7">
    <source>
        <dbReference type="ARBA" id="ARBA00023136"/>
    </source>
</evidence>
<dbReference type="NCBIfam" id="TIGR01727">
    <property type="entry name" value="oligo_HPY"/>
    <property type="match status" value="1"/>
</dbReference>
<evidence type="ECO:0000256" key="3">
    <source>
        <dbReference type="ARBA" id="ARBA00022448"/>
    </source>
</evidence>
<reference evidence="10" key="1">
    <citation type="journal article" date="2019" name="Int. J. Syst. Evol. Microbiol.">
        <title>The Global Catalogue of Microorganisms (GCM) 10K type strain sequencing project: providing services to taxonomists for standard genome sequencing and annotation.</title>
        <authorList>
            <consortium name="The Broad Institute Genomics Platform"/>
            <consortium name="The Broad Institute Genome Sequencing Center for Infectious Disease"/>
            <person name="Wu L."/>
            <person name="Ma J."/>
        </authorList>
    </citation>
    <scope>NUCLEOTIDE SEQUENCE [LARGE SCALE GENOMIC DNA]</scope>
    <source>
        <strain evidence="10">CCUG 37865</strain>
    </source>
</reference>
<evidence type="ECO:0000256" key="4">
    <source>
        <dbReference type="ARBA" id="ARBA00022475"/>
    </source>
</evidence>
<dbReference type="InterPro" id="IPR027417">
    <property type="entry name" value="P-loop_NTPase"/>
</dbReference>
<evidence type="ECO:0000313" key="9">
    <source>
        <dbReference type="EMBL" id="MFC4402539.1"/>
    </source>
</evidence>
<accession>A0ABV8WUA0</accession>
<gene>
    <name evidence="9" type="ORF">ACFOY7_05585</name>
</gene>
<comment type="similarity">
    <text evidence="2">Belongs to the ABC transporter superfamily.</text>
</comment>
<dbReference type="Pfam" id="PF00005">
    <property type="entry name" value="ABC_tran"/>
    <property type="match status" value="1"/>
</dbReference>
<dbReference type="SUPFAM" id="SSF52540">
    <property type="entry name" value="P-loop containing nucleoside triphosphate hydrolases"/>
    <property type="match status" value="1"/>
</dbReference>
<dbReference type="Gene3D" id="3.40.50.300">
    <property type="entry name" value="P-loop containing nucleotide triphosphate hydrolases"/>
    <property type="match status" value="1"/>
</dbReference>
<proteinExistence type="inferred from homology"/>
<evidence type="ECO:0000256" key="2">
    <source>
        <dbReference type="ARBA" id="ARBA00005417"/>
    </source>
</evidence>
<keyword evidence="5" id="KW-0547">Nucleotide-binding</keyword>
<dbReference type="PANTHER" id="PTHR43297">
    <property type="entry name" value="OLIGOPEPTIDE TRANSPORT ATP-BINDING PROTEIN APPD"/>
    <property type="match status" value="1"/>
</dbReference>
<dbReference type="PROSITE" id="PS50893">
    <property type="entry name" value="ABC_TRANSPORTER_2"/>
    <property type="match status" value="1"/>
</dbReference>
<dbReference type="EMBL" id="JBHSDT010000004">
    <property type="protein sequence ID" value="MFC4402539.1"/>
    <property type="molecule type" value="Genomic_DNA"/>
</dbReference>
<keyword evidence="7" id="KW-0472">Membrane</keyword>
<keyword evidence="4" id="KW-1003">Cell membrane</keyword>
<evidence type="ECO:0000256" key="6">
    <source>
        <dbReference type="ARBA" id="ARBA00022840"/>
    </source>
</evidence>
<dbReference type="Pfam" id="PF08352">
    <property type="entry name" value="oligo_HPY"/>
    <property type="match status" value="1"/>
</dbReference>
<keyword evidence="6 9" id="KW-0067">ATP-binding</keyword>
<sequence length="334" mass="37363">MATPLLSVENLDVAFHFKDNDYHALNDVSFSVFSNEVLGIVGESGCGKSLTSQAIMGILPKNASIQQGTIAFNQKNLVNMKEKEWQKIRGDAISMISQEPMTSLNPLLTVGKQIGEVLKQHRSCSKSERKEKTISLMKEVGLPRAEELYKSYPHQLSGGMRQRIVIAIALIASPQLIIADEPTTALDVTIQAQILELFRDIKNTRNSSLIFISHDWGVIRQICDRVVVMYAGRVVEQGKVSDILYEPKHPYTKGLIQSIPDHTKRGEELYTIPGTVPGLKERKGGCPFVDRCSHRMDVCHTISPEEVHLENQSVSCHLYAEEEVKNVSTINRIR</sequence>
<feature type="domain" description="ABC transporter" evidence="8">
    <location>
        <begin position="8"/>
        <end position="256"/>
    </location>
</feature>
<dbReference type="GO" id="GO:0005524">
    <property type="term" value="F:ATP binding"/>
    <property type="evidence" value="ECO:0007669"/>
    <property type="project" value="UniProtKB-KW"/>
</dbReference>
<dbReference type="InterPro" id="IPR003593">
    <property type="entry name" value="AAA+_ATPase"/>
</dbReference>
<dbReference type="SMART" id="SM00382">
    <property type="entry name" value="AAA"/>
    <property type="match status" value="1"/>
</dbReference>
<evidence type="ECO:0000256" key="5">
    <source>
        <dbReference type="ARBA" id="ARBA00022741"/>
    </source>
</evidence>
<comment type="caution">
    <text evidence="9">The sequence shown here is derived from an EMBL/GenBank/DDBJ whole genome shotgun (WGS) entry which is preliminary data.</text>
</comment>
<keyword evidence="10" id="KW-1185">Reference proteome</keyword>
<dbReference type="InterPro" id="IPR017871">
    <property type="entry name" value="ABC_transporter-like_CS"/>
</dbReference>
<comment type="subcellular location">
    <subcellularLocation>
        <location evidence="1">Cell membrane</location>
        <topology evidence="1">Peripheral membrane protein</topology>
    </subcellularLocation>
</comment>
<evidence type="ECO:0000313" key="10">
    <source>
        <dbReference type="Proteomes" id="UP001595882"/>
    </source>
</evidence>
<dbReference type="InterPro" id="IPR050388">
    <property type="entry name" value="ABC_Ni/Peptide_Import"/>
</dbReference>
<protein>
    <submittedName>
        <fullName evidence="9">ABC transporter ATP-binding protein</fullName>
    </submittedName>
</protein>